<feature type="domain" description="ABC3 transporter permease C-terminal" evidence="8">
    <location>
        <begin position="704"/>
        <end position="815"/>
    </location>
</feature>
<protein>
    <submittedName>
        <fullName evidence="10">ABC transporter permease</fullName>
    </submittedName>
</protein>
<evidence type="ECO:0000313" key="11">
    <source>
        <dbReference type="Proteomes" id="UP000678228"/>
    </source>
</evidence>
<evidence type="ECO:0000256" key="1">
    <source>
        <dbReference type="ARBA" id="ARBA00004651"/>
    </source>
</evidence>
<comment type="caution">
    <text evidence="10">The sequence shown here is derived from an EMBL/GenBank/DDBJ whole genome shotgun (WGS) entry which is preliminary data.</text>
</comment>
<dbReference type="InterPro" id="IPR050250">
    <property type="entry name" value="Macrolide_Exporter_MacB"/>
</dbReference>
<feature type="transmembrane region" description="Helical" evidence="7">
    <location>
        <begin position="698"/>
        <end position="725"/>
    </location>
</feature>
<feature type="transmembrane region" description="Helical" evidence="7">
    <location>
        <begin position="242"/>
        <end position="268"/>
    </location>
</feature>
<dbReference type="InterPro" id="IPR025857">
    <property type="entry name" value="MacB_PCD"/>
</dbReference>
<accession>A0A940X0C0</accession>
<evidence type="ECO:0000256" key="4">
    <source>
        <dbReference type="ARBA" id="ARBA00022989"/>
    </source>
</evidence>
<feature type="transmembrane region" description="Helical" evidence="7">
    <location>
        <begin position="412"/>
        <end position="435"/>
    </location>
</feature>
<feature type="transmembrane region" description="Helical" evidence="7">
    <location>
        <begin position="789"/>
        <end position="812"/>
    </location>
</feature>
<feature type="domain" description="ABC3 transporter permease C-terminal" evidence="8">
    <location>
        <begin position="245"/>
        <end position="357"/>
    </location>
</feature>
<evidence type="ECO:0000259" key="8">
    <source>
        <dbReference type="Pfam" id="PF02687"/>
    </source>
</evidence>
<evidence type="ECO:0000256" key="6">
    <source>
        <dbReference type="ARBA" id="ARBA00038076"/>
    </source>
</evidence>
<evidence type="ECO:0000313" key="10">
    <source>
        <dbReference type="EMBL" id="MBP3951834.1"/>
    </source>
</evidence>
<feature type="transmembrane region" description="Helical" evidence="7">
    <location>
        <begin position="386"/>
        <end position="406"/>
    </location>
</feature>
<sequence length="824" mass="91931">MFTLRAISLKLFRASLPTTIVTILTIAVSTCLIMTMMLYSINAKNHMQEQIYQLYGNVDLTAGYNLEQTTYLTTNQLDRITQLDGIEALSKISLAFTSVEGVSDEVYTLGVENDDLVQSRYHHTKDLTNNDVVVSSALAEVLNVQVGGQLQVEGSLFTVREVISFEDIHSEAPKLILLSNDVVKKWMSSTSEGEALFALIKAADKANATELAVAIKKLDDTLRVEITDEDPFVKMNMQSLSIFIMVLSVMVLCITGVLLLTNFQLLLYKMKQQFIIMRSIGASSKQVAKLVQAQLTTINVIGVITGTILTFFALRYGLDYFVAYLQLPDSKQTFLIGPAMIIAFVCFLVLQIFVFIQVQKSLKILPMQLMADNERLDFSFSKTKRFMLKFLGGLALFLILFSRIIPDSNGKGSLVLIVGTLLLCLTLLMVFPLLLSKSLVKISPLVHRLFGKEAGIAIHNIIPQVRSNTSVILSVVFLMVIVIFGSSLMKSIQQTEQEYLNERFETPIIITSSVGYDTEIEPMELADSIDSLPSVDFVYSRGTLAIIELATDQGWEHYDYTTIDINRMLATGHVQSFDGDLSKSVIISEQMATTQNLSIGDQLQLGYFNESAQKTVGIGTFTVGGIESNLGQHADMYVDWSTSLPLENIVFSELFVETSNIEETITSINSLKEEYPEIQVSNVRDSLEQANTMFYQRWGLLVGVFIILITATCIGVFQSLIHYIYTKRHDFAIHRLIGMTPNQLIKLIVSQTLIFIVYGLFVGCTIGIIFTCLLFLIDPAGNSYLDIPMMLLISLGLIVLTVAVFLIQGWFVSRQKLTEEMQDL</sequence>
<comment type="subcellular location">
    <subcellularLocation>
        <location evidence="1">Cell membrane</location>
        <topology evidence="1">Multi-pass membrane protein</topology>
    </subcellularLocation>
</comment>
<organism evidence="10 11">
    <name type="scientific">Halalkalibacter suaedae</name>
    <dbReference type="NCBI Taxonomy" id="2822140"/>
    <lineage>
        <taxon>Bacteria</taxon>
        <taxon>Bacillati</taxon>
        <taxon>Bacillota</taxon>
        <taxon>Bacilli</taxon>
        <taxon>Bacillales</taxon>
        <taxon>Bacillaceae</taxon>
        <taxon>Halalkalibacter</taxon>
    </lineage>
</organism>
<dbReference type="InterPro" id="IPR003838">
    <property type="entry name" value="ABC3_permease_C"/>
</dbReference>
<evidence type="ECO:0000256" key="5">
    <source>
        <dbReference type="ARBA" id="ARBA00023136"/>
    </source>
</evidence>
<dbReference type="PANTHER" id="PTHR30572">
    <property type="entry name" value="MEMBRANE COMPONENT OF TRANSPORTER-RELATED"/>
    <property type="match status" value="1"/>
</dbReference>
<dbReference type="Proteomes" id="UP000678228">
    <property type="component" value="Unassembled WGS sequence"/>
</dbReference>
<reference evidence="10" key="1">
    <citation type="submission" date="2021-03" db="EMBL/GenBank/DDBJ databases">
        <title>Bacillus suaedae sp. nov., isolated from Suaeda aralocaspica.</title>
        <authorList>
            <person name="Lei R.F.R."/>
        </authorList>
    </citation>
    <scope>NUCLEOTIDE SEQUENCE</scope>
    <source>
        <strain evidence="10">YZJH907-2</strain>
    </source>
</reference>
<dbReference type="Pfam" id="PF02687">
    <property type="entry name" value="FtsX"/>
    <property type="match status" value="2"/>
</dbReference>
<feature type="transmembrane region" description="Helical" evidence="7">
    <location>
        <begin position="334"/>
        <end position="356"/>
    </location>
</feature>
<dbReference type="GO" id="GO:0022857">
    <property type="term" value="F:transmembrane transporter activity"/>
    <property type="evidence" value="ECO:0007669"/>
    <property type="project" value="TreeGrafter"/>
</dbReference>
<proteinExistence type="inferred from homology"/>
<dbReference type="EMBL" id="JAGKSQ010000004">
    <property type="protein sequence ID" value="MBP3951834.1"/>
    <property type="molecule type" value="Genomic_DNA"/>
</dbReference>
<evidence type="ECO:0000256" key="2">
    <source>
        <dbReference type="ARBA" id="ARBA00022475"/>
    </source>
</evidence>
<evidence type="ECO:0000256" key="3">
    <source>
        <dbReference type="ARBA" id="ARBA00022692"/>
    </source>
</evidence>
<comment type="similarity">
    <text evidence="6">Belongs to the ABC-4 integral membrane protein family.</text>
</comment>
<dbReference type="GO" id="GO:0005886">
    <property type="term" value="C:plasma membrane"/>
    <property type="evidence" value="ECO:0007669"/>
    <property type="project" value="UniProtKB-SubCell"/>
</dbReference>
<feature type="transmembrane region" description="Helical" evidence="7">
    <location>
        <begin position="753"/>
        <end position="777"/>
    </location>
</feature>
<dbReference type="AlphaFoldDB" id="A0A940X0C0"/>
<name>A0A940X0C0_9BACI</name>
<keyword evidence="5 7" id="KW-0472">Membrane</keyword>
<feature type="transmembrane region" description="Helical" evidence="7">
    <location>
        <begin position="471"/>
        <end position="489"/>
    </location>
</feature>
<feature type="transmembrane region" description="Helical" evidence="7">
    <location>
        <begin position="20"/>
        <end position="41"/>
    </location>
</feature>
<feature type="domain" description="MacB-like periplasmic core" evidence="9">
    <location>
        <begin position="19"/>
        <end position="217"/>
    </location>
</feature>
<keyword evidence="2" id="KW-1003">Cell membrane</keyword>
<dbReference type="PANTHER" id="PTHR30572:SF4">
    <property type="entry name" value="ABC TRANSPORTER PERMEASE YTRF"/>
    <property type="match status" value="1"/>
</dbReference>
<keyword evidence="4 7" id="KW-1133">Transmembrane helix</keyword>
<evidence type="ECO:0000259" key="9">
    <source>
        <dbReference type="Pfam" id="PF12704"/>
    </source>
</evidence>
<feature type="transmembrane region" description="Helical" evidence="7">
    <location>
        <begin position="295"/>
        <end position="314"/>
    </location>
</feature>
<gene>
    <name evidence="10" type="ORF">J7W16_11895</name>
</gene>
<keyword evidence="11" id="KW-1185">Reference proteome</keyword>
<evidence type="ECO:0000256" key="7">
    <source>
        <dbReference type="SAM" id="Phobius"/>
    </source>
</evidence>
<dbReference type="Pfam" id="PF12704">
    <property type="entry name" value="MacB_PCD"/>
    <property type="match status" value="1"/>
</dbReference>
<keyword evidence="3 7" id="KW-0812">Transmembrane</keyword>
<dbReference type="RefSeq" id="WP_210597522.1">
    <property type="nucleotide sequence ID" value="NZ_JAGKSQ010000004.1"/>
</dbReference>